<evidence type="ECO:0000313" key="2">
    <source>
        <dbReference type="Proteomes" id="UP000299084"/>
    </source>
</evidence>
<name>A0A5N4CCJ0_CAMDR</name>
<dbReference type="AlphaFoldDB" id="A0A5N4CCJ0"/>
<reference evidence="1 2" key="1">
    <citation type="journal article" date="2019" name="Mol. Ecol. Resour.">
        <title>Improving Illumina assemblies with Hi-C and long reads: an example with the North African dromedary.</title>
        <authorList>
            <person name="Elbers J.P."/>
            <person name="Rogers M.F."/>
            <person name="Perelman P.L."/>
            <person name="Proskuryakova A.A."/>
            <person name="Serdyukova N.A."/>
            <person name="Johnson W.E."/>
            <person name="Horin P."/>
            <person name="Corander J."/>
            <person name="Murphy D."/>
            <person name="Burger P.A."/>
        </authorList>
    </citation>
    <scope>NUCLEOTIDE SEQUENCE [LARGE SCALE GENOMIC DNA]</scope>
    <source>
        <strain evidence="1">Drom800</strain>
        <tissue evidence="1">Blood</tissue>
    </source>
</reference>
<dbReference type="EMBL" id="JWIN03000029">
    <property type="protein sequence ID" value="KAB1256642.1"/>
    <property type="molecule type" value="Genomic_DNA"/>
</dbReference>
<protein>
    <submittedName>
        <fullName evidence="1">Uncharacterized protein</fullName>
    </submittedName>
</protein>
<evidence type="ECO:0000313" key="1">
    <source>
        <dbReference type="EMBL" id="KAB1256642.1"/>
    </source>
</evidence>
<dbReference type="Proteomes" id="UP000299084">
    <property type="component" value="Unassembled WGS sequence"/>
</dbReference>
<organism evidence="1 2">
    <name type="scientific">Camelus dromedarius</name>
    <name type="common">Dromedary</name>
    <name type="synonym">Arabian camel</name>
    <dbReference type="NCBI Taxonomy" id="9838"/>
    <lineage>
        <taxon>Eukaryota</taxon>
        <taxon>Metazoa</taxon>
        <taxon>Chordata</taxon>
        <taxon>Craniata</taxon>
        <taxon>Vertebrata</taxon>
        <taxon>Euteleostomi</taxon>
        <taxon>Mammalia</taxon>
        <taxon>Eutheria</taxon>
        <taxon>Laurasiatheria</taxon>
        <taxon>Artiodactyla</taxon>
        <taxon>Tylopoda</taxon>
        <taxon>Camelidae</taxon>
        <taxon>Camelus</taxon>
    </lineage>
</organism>
<feature type="non-terminal residue" evidence="1">
    <location>
        <position position="1"/>
    </location>
</feature>
<keyword evidence="2" id="KW-1185">Reference proteome</keyword>
<proteinExistence type="predicted"/>
<gene>
    <name evidence="1" type="ORF">Cadr_000027289</name>
</gene>
<comment type="caution">
    <text evidence="1">The sequence shown here is derived from an EMBL/GenBank/DDBJ whole genome shotgun (WGS) entry which is preliminary data.</text>
</comment>
<sequence>CHEDGDTGKCSVLAPIMMDTDCQRELAVLPHDNFPGALYSSSELQNLCALTRIHLLVLPTD</sequence>
<accession>A0A5N4CCJ0</accession>